<dbReference type="PANTHER" id="PTHR34145">
    <property type="entry name" value="OS02G0105600 PROTEIN"/>
    <property type="match status" value="1"/>
</dbReference>
<evidence type="ECO:0000313" key="3">
    <source>
        <dbReference type="RefSeq" id="XP_027192075.1"/>
    </source>
</evidence>
<feature type="domain" description="F-box" evidence="1">
    <location>
        <begin position="13"/>
        <end position="63"/>
    </location>
</feature>
<protein>
    <submittedName>
        <fullName evidence="3">F-box protein At1g67390</fullName>
    </submittedName>
</protein>
<dbReference type="Pfam" id="PF23622">
    <property type="entry name" value="LRR_At1g61320_AtMIF1"/>
    <property type="match status" value="1"/>
</dbReference>
<evidence type="ECO:0000313" key="2">
    <source>
        <dbReference type="Proteomes" id="UP000087171"/>
    </source>
</evidence>
<gene>
    <name evidence="3" type="primary">LOC101511059</name>
</gene>
<dbReference type="PaxDb" id="3827-XP_004506628.1"/>
<dbReference type="Proteomes" id="UP000087171">
    <property type="component" value="Chromosome Ca6"/>
</dbReference>
<dbReference type="OrthoDB" id="586691at2759"/>
<dbReference type="Pfam" id="PF00646">
    <property type="entry name" value="F-box"/>
    <property type="match status" value="1"/>
</dbReference>
<accession>A0A3Q7YGE0</accession>
<dbReference type="AlphaFoldDB" id="A0A3Q7YGE0"/>
<evidence type="ECO:0000259" key="1">
    <source>
        <dbReference type="PROSITE" id="PS50181"/>
    </source>
</evidence>
<dbReference type="InterPro" id="IPR053772">
    <property type="entry name" value="At1g61320/At1g61330-like"/>
</dbReference>
<dbReference type="SUPFAM" id="SSF81383">
    <property type="entry name" value="F-box domain"/>
    <property type="match status" value="1"/>
</dbReference>
<reference evidence="2" key="1">
    <citation type="journal article" date="2013" name="Nat. Biotechnol.">
        <title>Draft genome sequence of chickpea (Cicer arietinum) provides a resource for trait improvement.</title>
        <authorList>
            <person name="Varshney R.K."/>
            <person name="Song C."/>
            <person name="Saxena R.K."/>
            <person name="Azam S."/>
            <person name="Yu S."/>
            <person name="Sharpe A.G."/>
            <person name="Cannon S."/>
            <person name="Baek J."/>
            <person name="Rosen B.D."/>
            <person name="Tar'an B."/>
            <person name="Millan T."/>
            <person name="Zhang X."/>
            <person name="Ramsay L.D."/>
            <person name="Iwata A."/>
            <person name="Wang Y."/>
            <person name="Nelson W."/>
            <person name="Farmer A.D."/>
            <person name="Gaur P.M."/>
            <person name="Soderlund C."/>
            <person name="Penmetsa R.V."/>
            <person name="Xu C."/>
            <person name="Bharti A.K."/>
            <person name="He W."/>
            <person name="Winter P."/>
            <person name="Zhao S."/>
            <person name="Hane J.K."/>
            <person name="Carrasquilla-Garcia N."/>
            <person name="Condie J.A."/>
            <person name="Upadhyaya H.D."/>
            <person name="Luo M.C."/>
            <person name="Thudi M."/>
            <person name="Gowda C.L."/>
            <person name="Singh N.P."/>
            <person name="Lichtenzveig J."/>
            <person name="Gali K.K."/>
            <person name="Rubio J."/>
            <person name="Nadarajan N."/>
            <person name="Dolezel J."/>
            <person name="Bansal K.C."/>
            <person name="Xu X."/>
            <person name="Edwards D."/>
            <person name="Zhang G."/>
            <person name="Kahl G."/>
            <person name="Gil J."/>
            <person name="Singh K.B."/>
            <person name="Datta S.K."/>
            <person name="Jackson S.A."/>
            <person name="Wang J."/>
            <person name="Cook D.R."/>
        </authorList>
    </citation>
    <scope>NUCLEOTIDE SEQUENCE [LARGE SCALE GENOMIC DNA]</scope>
    <source>
        <strain evidence="2">cv. CDC Frontier</strain>
    </source>
</reference>
<dbReference type="CDD" id="cd22160">
    <property type="entry name" value="F-box_AtFBL13-like"/>
    <property type="match status" value="1"/>
</dbReference>
<dbReference type="GeneID" id="101511059"/>
<dbReference type="RefSeq" id="XP_027192075.1">
    <property type="nucleotide sequence ID" value="XM_027336274.1"/>
</dbReference>
<reference evidence="3" key="2">
    <citation type="submission" date="2025-08" db="UniProtKB">
        <authorList>
            <consortium name="RefSeq"/>
        </authorList>
    </citation>
    <scope>IDENTIFICATION</scope>
    <source>
        <tissue evidence="3">Etiolated seedlings</tissue>
    </source>
</reference>
<dbReference type="InterPro" id="IPR001810">
    <property type="entry name" value="F-box_dom"/>
</dbReference>
<name>A0A3Q7YGE0_CICAR</name>
<dbReference type="Gene3D" id="1.20.1280.50">
    <property type="match status" value="1"/>
</dbReference>
<dbReference type="SUPFAM" id="SSF52047">
    <property type="entry name" value="RNI-like"/>
    <property type="match status" value="1"/>
</dbReference>
<dbReference type="PANTHER" id="PTHR34145:SF28">
    <property type="entry name" value="F-BOX DOMAIN-CONTAINING PROTEIN"/>
    <property type="match status" value="1"/>
</dbReference>
<dbReference type="InterPro" id="IPR055357">
    <property type="entry name" value="LRR_At1g61320_AtMIF1"/>
</dbReference>
<dbReference type="InterPro" id="IPR036047">
    <property type="entry name" value="F-box-like_dom_sf"/>
</dbReference>
<dbReference type="PROSITE" id="PS50181">
    <property type="entry name" value="FBOX"/>
    <property type="match status" value="1"/>
</dbReference>
<dbReference type="KEGG" id="cam:101511059"/>
<dbReference type="InterPro" id="IPR053781">
    <property type="entry name" value="F-box_AtFBL13-like"/>
</dbReference>
<proteinExistence type="predicted"/>
<organism evidence="2 3">
    <name type="scientific">Cicer arietinum</name>
    <name type="common">Chickpea</name>
    <name type="synonym">Garbanzo</name>
    <dbReference type="NCBI Taxonomy" id="3827"/>
    <lineage>
        <taxon>Eukaryota</taxon>
        <taxon>Viridiplantae</taxon>
        <taxon>Streptophyta</taxon>
        <taxon>Embryophyta</taxon>
        <taxon>Tracheophyta</taxon>
        <taxon>Spermatophyta</taxon>
        <taxon>Magnoliopsida</taxon>
        <taxon>eudicotyledons</taxon>
        <taxon>Gunneridae</taxon>
        <taxon>Pentapetalae</taxon>
        <taxon>rosids</taxon>
        <taxon>fabids</taxon>
        <taxon>Fabales</taxon>
        <taxon>Fabaceae</taxon>
        <taxon>Papilionoideae</taxon>
        <taxon>50 kb inversion clade</taxon>
        <taxon>NPAAA clade</taxon>
        <taxon>Hologalegina</taxon>
        <taxon>IRL clade</taxon>
        <taxon>Cicereae</taxon>
        <taxon>Cicer</taxon>
    </lineage>
</organism>
<sequence>MLIIKEVNLNEDLDFISQLPDNLLSRIISFLSINEAARTSILSKRWIHLWKNVFHLDFDWANMIKFIPKYYHHRLCKEFFNFIIVAEEHAKKYGEIVNTILDQHVGDDLTSCCFKHFHRNVYDGDFKSWVEFIVESKKLSFLSLECKPPSDTYKTLVMAKFKPKIFSNLCSLELTNYELEGSILSAFESCKKLKILKLKKISMVTSIINGILENCFGLEKFCLIQSYGFDSLKIENKNLKYLELLGLNVKEIDVNAEELQVLVIDSLRCPPKGIRIYSRNLRNFSYACNLIPQEIESQDILRTRDALENCSDLLVYKPINIFQNLLTLSIDLDLNNIRDALVFSYILTTCFYLNTLELTIPVKKVSASTATSDDCALPFPKSMFWENREVSGFIRKNLKFVKVKGFTGKELEVSFVQHLIKKAYMMKKLHVICDSTIMDEAKDLQSLQSASVNLSILLESEYQEYQEDQTSILFMKPLSSLI</sequence>
<keyword evidence="2" id="KW-1185">Reference proteome</keyword>